<accession>A0A8R1UR74</accession>
<sequence>MTDLSLPSIPRPSLISDRIVIEIDEYEEGDLSTSRLVDPPLSPSTQYQSVSSSPSLVPTHSSCTHTTQNHRPPSPPSRQLAWKGMAGGCAGDGSLCSVCLGVIITLSLIIYCFIDVRLNRPDTY</sequence>
<feature type="region of interest" description="Disordered" evidence="1">
    <location>
        <begin position="29"/>
        <end position="80"/>
    </location>
</feature>
<evidence type="ECO:0000256" key="1">
    <source>
        <dbReference type="SAM" id="MobiDB-lite"/>
    </source>
</evidence>
<gene>
    <name evidence="3" type="primary">WBGene00275363</name>
</gene>
<reference evidence="3" key="2">
    <citation type="submission" date="2022-06" db="UniProtKB">
        <authorList>
            <consortium name="EnsemblMetazoa"/>
        </authorList>
    </citation>
    <scope>IDENTIFICATION</scope>
    <source>
        <strain evidence="3">PS312</strain>
    </source>
</reference>
<dbReference type="AlphaFoldDB" id="A0A2A6BEQ7"/>
<proteinExistence type="predicted"/>
<keyword evidence="2" id="KW-0812">Transmembrane</keyword>
<evidence type="ECO:0000256" key="2">
    <source>
        <dbReference type="SAM" id="Phobius"/>
    </source>
</evidence>
<protein>
    <submittedName>
        <fullName evidence="3">Uncharacterized protein</fullName>
    </submittedName>
</protein>
<evidence type="ECO:0000313" key="3">
    <source>
        <dbReference type="EnsemblMetazoa" id="PPA36994.1"/>
    </source>
</evidence>
<evidence type="ECO:0000313" key="4">
    <source>
        <dbReference type="Proteomes" id="UP000005239"/>
    </source>
</evidence>
<feature type="compositionally biased region" description="Low complexity" evidence="1">
    <location>
        <begin position="43"/>
        <end position="62"/>
    </location>
</feature>
<accession>A0A2A6BEQ7</accession>
<feature type="transmembrane region" description="Helical" evidence="2">
    <location>
        <begin position="95"/>
        <end position="114"/>
    </location>
</feature>
<keyword evidence="2" id="KW-0472">Membrane</keyword>
<dbReference type="Proteomes" id="UP000005239">
    <property type="component" value="Unassembled WGS sequence"/>
</dbReference>
<name>A0A2A6BEQ7_PRIPA</name>
<dbReference type="EnsemblMetazoa" id="PPA36994.1">
    <property type="protein sequence ID" value="PPA36994.1"/>
    <property type="gene ID" value="WBGene00275363"/>
</dbReference>
<organism evidence="3 4">
    <name type="scientific">Pristionchus pacificus</name>
    <name type="common">Parasitic nematode worm</name>
    <dbReference type="NCBI Taxonomy" id="54126"/>
    <lineage>
        <taxon>Eukaryota</taxon>
        <taxon>Metazoa</taxon>
        <taxon>Ecdysozoa</taxon>
        <taxon>Nematoda</taxon>
        <taxon>Chromadorea</taxon>
        <taxon>Rhabditida</taxon>
        <taxon>Rhabditina</taxon>
        <taxon>Diplogasteromorpha</taxon>
        <taxon>Diplogasteroidea</taxon>
        <taxon>Neodiplogasteridae</taxon>
        <taxon>Pristionchus</taxon>
    </lineage>
</organism>
<keyword evidence="4" id="KW-1185">Reference proteome</keyword>
<keyword evidence="2" id="KW-1133">Transmembrane helix</keyword>
<reference evidence="4" key="1">
    <citation type="journal article" date="2008" name="Nat. Genet.">
        <title>The Pristionchus pacificus genome provides a unique perspective on nematode lifestyle and parasitism.</title>
        <authorList>
            <person name="Dieterich C."/>
            <person name="Clifton S.W."/>
            <person name="Schuster L.N."/>
            <person name="Chinwalla A."/>
            <person name="Delehaunty K."/>
            <person name="Dinkelacker I."/>
            <person name="Fulton L."/>
            <person name="Fulton R."/>
            <person name="Godfrey J."/>
            <person name="Minx P."/>
            <person name="Mitreva M."/>
            <person name="Roeseler W."/>
            <person name="Tian H."/>
            <person name="Witte H."/>
            <person name="Yang S.P."/>
            <person name="Wilson R.K."/>
            <person name="Sommer R.J."/>
        </authorList>
    </citation>
    <scope>NUCLEOTIDE SEQUENCE [LARGE SCALE GENOMIC DNA]</scope>
    <source>
        <strain evidence="4">PS312</strain>
    </source>
</reference>